<dbReference type="EMBL" id="BSYO01000004">
    <property type="protein sequence ID" value="GMH03662.1"/>
    <property type="molecule type" value="Genomic_DNA"/>
</dbReference>
<evidence type="ECO:0000313" key="4">
    <source>
        <dbReference type="Proteomes" id="UP001279734"/>
    </source>
</evidence>
<feature type="compositionally biased region" description="Polar residues" evidence="1">
    <location>
        <begin position="61"/>
        <end position="72"/>
    </location>
</feature>
<comment type="caution">
    <text evidence="3">The sequence shown here is derived from an EMBL/GenBank/DDBJ whole genome shotgun (WGS) entry which is preliminary data.</text>
</comment>
<dbReference type="Pfam" id="PF08911">
    <property type="entry name" value="NUP50"/>
    <property type="match status" value="1"/>
</dbReference>
<dbReference type="Proteomes" id="UP001279734">
    <property type="component" value="Unassembled WGS sequence"/>
</dbReference>
<accession>A0AAD3S3R3</accession>
<evidence type="ECO:0000259" key="2">
    <source>
        <dbReference type="Pfam" id="PF08911"/>
    </source>
</evidence>
<sequence length="320" mass="33762">MGDENALPSSKKRAAGREISKDNPGLDDEEDVPEEETGTFKRASDDVLAGRRIVKVRRHQTSTPASAPTANPFSGIRLIPPPIVAAASPEATAETQVGGEKMAADEVDQNAKTNNGSKKETILNDNDSQKKTDEAAVKSDAERNNADTAEKEAEANSADQKEAAEGAEKTDKAKPADQKEGEGDKANIDDGKEENPAAEKTEVDNAQNEGKKDDNNPDAGGESAPFSSFQQLSSNQNAFTGLAGTGFANSTFSFGSLPKDGSPSGSGLGPFQWSKTDPSSIPPPVLEPPTMEVLPCLAPLPHLLGPREREADSHQCQRSL</sequence>
<feature type="region of interest" description="Disordered" evidence="1">
    <location>
        <begin position="1"/>
        <end position="287"/>
    </location>
</feature>
<keyword evidence="4" id="KW-1185">Reference proteome</keyword>
<evidence type="ECO:0000256" key="1">
    <source>
        <dbReference type="SAM" id="MobiDB-lite"/>
    </source>
</evidence>
<evidence type="ECO:0000313" key="3">
    <source>
        <dbReference type="EMBL" id="GMH03662.1"/>
    </source>
</evidence>
<dbReference type="InterPro" id="IPR015007">
    <property type="entry name" value="NUP2/50/61"/>
</dbReference>
<feature type="compositionally biased region" description="Basic and acidic residues" evidence="1">
    <location>
        <begin position="38"/>
        <end position="49"/>
    </location>
</feature>
<feature type="compositionally biased region" description="Low complexity" evidence="1">
    <location>
        <begin position="226"/>
        <end position="237"/>
    </location>
</feature>
<proteinExistence type="predicted"/>
<feature type="domain" description="Nuclear pore complex NUP2/50/61" evidence="2">
    <location>
        <begin position="11"/>
        <end position="76"/>
    </location>
</feature>
<gene>
    <name evidence="3" type="ORF">Nepgr_005501</name>
</gene>
<feature type="compositionally biased region" description="Acidic residues" evidence="1">
    <location>
        <begin position="25"/>
        <end position="37"/>
    </location>
</feature>
<feature type="compositionally biased region" description="Basic and acidic residues" evidence="1">
    <location>
        <begin position="117"/>
        <end position="215"/>
    </location>
</feature>
<name>A0AAD3S3R3_NEPGR</name>
<organism evidence="3 4">
    <name type="scientific">Nepenthes gracilis</name>
    <name type="common">Slender pitcher plant</name>
    <dbReference type="NCBI Taxonomy" id="150966"/>
    <lineage>
        <taxon>Eukaryota</taxon>
        <taxon>Viridiplantae</taxon>
        <taxon>Streptophyta</taxon>
        <taxon>Embryophyta</taxon>
        <taxon>Tracheophyta</taxon>
        <taxon>Spermatophyta</taxon>
        <taxon>Magnoliopsida</taxon>
        <taxon>eudicotyledons</taxon>
        <taxon>Gunneridae</taxon>
        <taxon>Pentapetalae</taxon>
        <taxon>Caryophyllales</taxon>
        <taxon>Nepenthaceae</taxon>
        <taxon>Nepenthes</taxon>
    </lineage>
</organism>
<protein>
    <recommendedName>
        <fullName evidence="2">Nuclear pore complex NUP2/50/61 domain-containing protein</fullName>
    </recommendedName>
</protein>
<dbReference type="GO" id="GO:0005643">
    <property type="term" value="C:nuclear pore"/>
    <property type="evidence" value="ECO:0007669"/>
    <property type="project" value="InterPro"/>
</dbReference>
<dbReference type="AlphaFoldDB" id="A0AAD3S3R3"/>
<reference evidence="3" key="1">
    <citation type="submission" date="2023-05" db="EMBL/GenBank/DDBJ databases">
        <title>Nepenthes gracilis genome sequencing.</title>
        <authorList>
            <person name="Fukushima K."/>
        </authorList>
    </citation>
    <scope>NUCLEOTIDE SEQUENCE</scope>
    <source>
        <strain evidence="3">SING2019-196</strain>
    </source>
</reference>